<feature type="region of interest" description="Disordered" evidence="2">
    <location>
        <begin position="603"/>
        <end position="649"/>
    </location>
</feature>
<organism evidence="3 4">
    <name type="scientific">Calocera viscosa (strain TUFC12733)</name>
    <dbReference type="NCBI Taxonomy" id="1330018"/>
    <lineage>
        <taxon>Eukaryota</taxon>
        <taxon>Fungi</taxon>
        <taxon>Dikarya</taxon>
        <taxon>Basidiomycota</taxon>
        <taxon>Agaricomycotina</taxon>
        <taxon>Dacrymycetes</taxon>
        <taxon>Dacrymycetales</taxon>
        <taxon>Dacrymycetaceae</taxon>
        <taxon>Calocera</taxon>
    </lineage>
</organism>
<feature type="compositionally biased region" description="Polar residues" evidence="2">
    <location>
        <begin position="630"/>
        <end position="649"/>
    </location>
</feature>
<feature type="region of interest" description="Disordered" evidence="2">
    <location>
        <begin position="831"/>
        <end position="852"/>
    </location>
</feature>
<sequence length="1441" mass="156634">MSQPSRSAGYHPQDARISSHGALRRSQAFLAATMPTSHLEDPLYTIAENAKEAAAQLQAKVAAIRARYNEEELRRKYRVNEAFDGFSRTVPSASVTHPLLATPKYVAAQSVLDMFGTAAVLTRTGREQSQESESLSAAVRARSSQQPVSSSGDADQEVDVEMVEVDPEEDEGYENSEDGSIVAYNDDGHTYDIFGGAVMEDEDTYEEEEEEREYIVQQEEDEETYEEEEEEREYIVQQEEDEDMEGDDGDEDTAALLPSTSQHPQLADHDIFEEMEEMDVIHEEAANSAYILPEALNDVQGPDHLDEQLYTHIDPAVFGSFPINSAPLSIAPETGPSWLSEFINSAPLDEIPGQFMGHEAGLYPTQQPYATVPEDSITLPFADPLIEPAADPFTSPNMFGGLEAFVNLSPVVESQSQFLSTLSLPTNPLDVLAAAASWNVVAEERAESVDANEQRSTMPTEEASSIVSGPAFDVSRSEGREPELIVEVDALAPADMLASEGPLPTTVDSFSLLPPPRVNETPANHVPMSYGSPGPSPAEGLPVSSSQGETVTEMGISASMLQESGGDKIEMQSTEQYLTTSSRDTAYEAASRIEDMSASFLPESVPELSSDAPQELYPSHHLSSPEAVELTSSSLDTTSPESPNVAVGNSNDALEQRMNLDQSSDSADAISARSSTSEMAASGRPLVSCTQQSSTTVVDANDTTVATSVDPISLDVKLDVPEDTAVDNSTAAGIEDETIVEAMLLEGPIPDDSMVPGIEKETITELMRSATPQIVHREKSLDEDREQEDVEEVNDTLFAIQLDNEEVDQRDSPENISADAQTVLQIPALQVPVATSEQPPAADSEGDDRDDISVVSRMIPAIHSREQTPVPTDFLRVLDSRATTPLSSAPSDLFSGDYDLDEFHPELEQRDVPERNPLEGLALPKRAGLHSLERSAPPEQPPVSRGQGQQIGLMPEAAEVQAGVTAVANGSPLSESGLDTEPVVEDGPEPISPRRAELNTFIPDAGIEILQSRASTEDGLVNHRIIPIKSKPTIDERDSITSEDQIGLLSPGAASQPRIEKIEGDKPASAPGESSDEQSWTADLLHISVDGDVKPKYSVEDTDTARLPPVLPPSPHTPSMAAVETKEEDVLSDSFEFVPHHHGSASPSVEERNTPRRRQSSAIVEHLPLTRARCRWEKVLVKLDDQPSRTFLVTICNINEARKVDGVTRQGPARRAEFLLSLPDIPPLIAEAMPDVLEKLQKYINTSPLGAAHWLPVSPEEVEAASAESLNPETMRKALKRARPDEDDSGDSFEPIQKKSRTPTPTQTPEVIGKGVSSEPRRTRSQPKSASIAKGKSHRKSLSFDSRVTPTRELPDPSIGSSPSSGSATVHSTPSAVRYPLRNRTKEEHSEQEQQLEPAAEGSAKRGSSKRKQREDEEPTAERAVESTERYPNRRPKRRRT</sequence>
<dbReference type="STRING" id="1330018.A0A167KTV5"/>
<name>A0A167KTV5_CALVF</name>
<feature type="region of interest" description="Disordered" evidence="2">
    <location>
        <begin position="969"/>
        <end position="994"/>
    </location>
</feature>
<feature type="region of interest" description="Disordered" evidence="2">
    <location>
        <begin position="125"/>
        <end position="188"/>
    </location>
</feature>
<accession>A0A167KTV5</accession>
<feature type="region of interest" description="Disordered" evidence="2">
    <location>
        <begin position="1"/>
        <end position="21"/>
    </location>
</feature>
<dbReference type="EMBL" id="KV417291">
    <property type="protein sequence ID" value="KZO94999.1"/>
    <property type="molecule type" value="Genomic_DNA"/>
</dbReference>
<feature type="compositionally biased region" description="Polar residues" evidence="2">
    <location>
        <begin position="142"/>
        <end position="153"/>
    </location>
</feature>
<dbReference type="Proteomes" id="UP000076738">
    <property type="component" value="Unassembled WGS sequence"/>
</dbReference>
<feature type="coiled-coil region" evidence="1">
    <location>
        <begin position="47"/>
        <end position="74"/>
    </location>
</feature>
<evidence type="ECO:0000313" key="3">
    <source>
        <dbReference type="EMBL" id="KZO94999.1"/>
    </source>
</evidence>
<evidence type="ECO:0000313" key="4">
    <source>
        <dbReference type="Proteomes" id="UP000076738"/>
    </source>
</evidence>
<protein>
    <submittedName>
        <fullName evidence="3">Uncharacterized protein</fullName>
    </submittedName>
</protein>
<keyword evidence="1" id="KW-0175">Coiled coil</keyword>
<reference evidence="3 4" key="1">
    <citation type="journal article" date="2016" name="Mol. Biol. Evol.">
        <title>Comparative Genomics of Early-Diverging Mushroom-Forming Fungi Provides Insights into the Origins of Lignocellulose Decay Capabilities.</title>
        <authorList>
            <person name="Nagy L.G."/>
            <person name="Riley R."/>
            <person name="Tritt A."/>
            <person name="Adam C."/>
            <person name="Daum C."/>
            <person name="Floudas D."/>
            <person name="Sun H."/>
            <person name="Yadav J.S."/>
            <person name="Pangilinan J."/>
            <person name="Larsson K.H."/>
            <person name="Matsuura K."/>
            <person name="Barry K."/>
            <person name="Labutti K."/>
            <person name="Kuo R."/>
            <person name="Ohm R.A."/>
            <person name="Bhattacharya S.S."/>
            <person name="Shirouzu T."/>
            <person name="Yoshinaga Y."/>
            <person name="Martin F.M."/>
            <person name="Grigoriev I.V."/>
            <person name="Hibbett D.S."/>
        </authorList>
    </citation>
    <scope>NUCLEOTIDE SEQUENCE [LARGE SCALE GENOMIC DNA]</scope>
    <source>
        <strain evidence="3 4">TUFC12733</strain>
    </source>
</reference>
<feature type="region of interest" description="Disordered" evidence="2">
    <location>
        <begin position="1032"/>
        <end position="1081"/>
    </location>
</feature>
<feature type="region of interest" description="Disordered" evidence="2">
    <location>
        <begin position="202"/>
        <end position="264"/>
    </location>
</feature>
<feature type="compositionally biased region" description="Low complexity" evidence="2">
    <location>
        <begin position="1357"/>
        <end position="1367"/>
    </location>
</feature>
<feature type="compositionally biased region" description="Polar residues" evidence="2">
    <location>
        <begin position="454"/>
        <end position="467"/>
    </location>
</feature>
<dbReference type="OrthoDB" id="10646236at2759"/>
<feature type="region of interest" description="Disordered" evidence="2">
    <location>
        <begin position="448"/>
        <end position="480"/>
    </location>
</feature>
<feature type="compositionally biased region" description="Acidic residues" evidence="2">
    <location>
        <begin position="154"/>
        <end position="177"/>
    </location>
</feature>
<feature type="region of interest" description="Disordered" evidence="2">
    <location>
        <begin position="1139"/>
        <end position="1159"/>
    </location>
</feature>
<proteinExistence type="predicted"/>
<evidence type="ECO:0000256" key="1">
    <source>
        <dbReference type="SAM" id="Coils"/>
    </source>
</evidence>
<feature type="region of interest" description="Disordered" evidence="2">
    <location>
        <begin position="1279"/>
        <end position="1441"/>
    </location>
</feature>
<keyword evidence="4" id="KW-1185">Reference proteome</keyword>
<evidence type="ECO:0000256" key="2">
    <source>
        <dbReference type="SAM" id="MobiDB-lite"/>
    </source>
</evidence>
<feature type="compositionally biased region" description="Acidic residues" evidence="2">
    <location>
        <begin position="202"/>
        <end position="253"/>
    </location>
</feature>
<feature type="region of interest" description="Disordered" evidence="2">
    <location>
        <begin position="507"/>
        <end position="550"/>
    </location>
</feature>
<feature type="compositionally biased region" description="Basic and acidic residues" evidence="2">
    <location>
        <begin position="1420"/>
        <end position="1432"/>
    </location>
</feature>
<gene>
    <name evidence="3" type="ORF">CALVIDRAFT_599466</name>
</gene>